<dbReference type="InterPro" id="IPR013534">
    <property type="entry name" value="Starch_synth_cat_dom"/>
</dbReference>
<dbReference type="InterPro" id="IPR001296">
    <property type="entry name" value="Glyco_trans_1"/>
</dbReference>
<gene>
    <name evidence="8 11" type="primary">glgA</name>
    <name evidence="11" type="ORF">HV823_24240</name>
</gene>
<evidence type="ECO:0000256" key="6">
    <source>
        <dbReference type="ARBA" id="ARBA00022679"/>
    </source>
</evidence>
<dbReference type="Pfam" id="PF08323">
    <property type="entry name" value="Glyco_transf_5"/>
    <property type="match status" value="1"/>
</dbReference>
<dbReference type="RefSeq" id="WP_176952250.1">
    <property type="nucleotide sequence ID" value="NZ_JABXYK010000024.1"/>
</dbReference>
<organism evidence="11 12">
    <name type="scientific">Mycoplana rhizolycopersici</name>
    <dbReference type="NCBI Taxonomy" id="2746702"/>
    <lineage>
        <taxon>Bacteria</taxon>
        <taxon>Pseudomonadati</taxon>
        <taxon>Pseudomonadota</taxon>
        <taxon>Alphaproteobacteria</taxon>
        <taxon>Hyphomicrobiales</taxon>
        <taxon>Rhizobiaceae</taxon>
        <taxon>Mycoplana</taxon>
    </lineage>
</organism>
<evidence type="ECO:0000256" key="4">
    <source>
        <dbReference type="ARBA" id="ARBA00010281"/>
    </source>
</evidence>
<comment type="caution">
    <text evidence="11">The sequence shown here is derived from an EMBL/GenBank/DDBJ whole genome shotgun (WGS) entry which is preliminary data.</text>
</comment>
<dbReference type="CDD" id="cd03791">
    <property type="entry name" value="GT5_Glycogen_synthase_DULL1-like"/>
    <property type="match status" value="1"/>
</dbReference>
<feature type="domain" description="Glycosyl transferase family 1" evidence="9">
    <location>
        <begin position="291"/>
        <end position="448"/>
    </location>
</feature>
<dbReference type="Proteomes" id="UP000659172">
    <property type="component" value="Unassembled WGS sequence"/>
</dbReference>
<protein>
    <recommendedName>
        <fullName evidence="8">Glycogen synthase</fullName>
        <ecNumber evidence="8">2.4.1.21</ecNumber>
    </recommendedName>
    <alternativeName>
        <fullName evidence="8">Starch [bacterial glycogen] synthase</fullName>
    </alternativeName>
</protein>
<accession>A0ABX2QPV1</accession>
<evidence type="ECO:0000256" key="5">
    <source>
        <dbReference type="ARBA" id="ARBA00022676"/>
    </source>
</evidence>
<evidence type="ECO:0000259" key="10">
    <source>
        <dbReference type="Pfam" id="PF08323"/>
    </source>
</evidence>
<name>A0ABX2QPV1_9HYPH</name>
<evidence type="ECO:0000256" key="3">
    <source>
        <dbReference type="ARBA" id="ARBA00004964"/>
    </source>
</evidence>
<dbReference type="SUPFAM" id="SSF53756">
    <property type="entry name" value="UDP-Glycosyltransferase/glycogen phosphorylase"/>
    <property type="match status" value="1"/>
</dbReference>
<feature type="domain" description="Starch synthase catalytic" evidence="10">
    <location>
        <begin position="2"/>
        <end position="234"/>
    </location>
</feature>
<dbReference type="NCBIfam" id="TIGR02095">
    <property type="entry name" value="glgA"/>
    <property type="match status" value="1"/>
</dbReference>
<evidence type="ECO:0000313" key="11">
    <source>
        <dbReference type="EMBL" id="NVP58351.1"/>
    </source>
</evidence>
<dbReference type="GO" id="GO:0009011">
    <property type="term" value="F:alpha-1,4-glucan glucosyltransferase (ADP-glucose donor) activity"/>
    <property type="evidence" value="ECO:0007669"/>
    <property type="project" value="UniProtKB-EC"/>
</dbReference>
<dbReference type="PANTHER" id="PTHR45825">
    <property type="entry name" value="GRANULE-BOUND STARCH SYNTHASE 1, CHLOROPLASTIC/AMYLOPLASTIC"/>
    <property type="match status" value="1"/>
</dbReference>
<dbReference type="HAMAP" id="MF_00484">
    <property type="entry name" value="Glycogen_synth"/>
    <property type="match status" value="1"/>
</dbReference>
<reference evidence="11 12" key="1">
    <citation type="submission" date="2020-06" db="EMBL/GenBank/DDBJ databases">
        <title>Rhizobium sp.nov. isolated from the tomato plant.</title>
        <authorList>
            <person name="Thin K.K."/>
            <person name="Zhang X."/>
            <person name="He S."/>
        </authorList>
    </citation>
    <scope>NUCLEOTIDE SEQUENCE [LARGE SCALE GENOMIC DNA]</scope>
    <source>
        <strain evidence="11 12">DBTS2</strain>
    </source>
</reference>
<comment type="similarity">
    <text evidence="4 8">Belongs to the glycosyltransferase 1 family. Bacterial/plant glycogen synthase subfamily.</text>
</comment>
<sequence length="502" mass="55852">MKVLGVTSELFPLVKTGGLADVTGALPKALSAHGIETVTLVPGYPRVLEQLENAQVVAETEFLGLNCRLLEAESGDLKFYVLEAPVLYDRPGGLYLDEHGNDYPDNWRRFAILSLAGAWIANGGLHAWRPDVVHAHDWQAAMTPVYLRRHFECKTPTMLTIHNLAFQGQFEFQTLGDLGVPPETYTTECLEYYGRVSFLKGGIQTADFVTTVSPTYAREILSDRSGMGMEGVLRANKTKIKGIVNGIDTDIWDPVNDPCLVGKFDLERLANRDLNRRFLMNLFDMGDRPGPLFAVVSRLTWQKGIDLLIDAVPHIVQMGGRLVICGEGDRDLHERLRNLAKQYAENVAVSIGYNEGLAHLIFGGSDFLIQPSRFEPCGLTQLYALRYGAIPIVGRTGGLSETIIDANDAATGAETATGIQFHPVTTDELQHAIDRAFEVYQDRDRLRKLQSRGMMADFSWAGSGRRYARLFRSMADLPPRIAQLPVVRHQRRILRANEARAN</sequence>
<dbReference type="PANTHER" id="PTHR45825:SF11">
    <property type="entry name" value="ALPHA AMYLASE DOMAIN-CONTAINING PROTEIN"/>
    <property type="match status" value="1"/>
</dbReference>
<comment type="catalytic activity">
    <reaction evidence="1 8">
        <text>[(1-&gt;4)-alpha-D-glucosyl](n) + ADP-alpha-D-glucose = [(1-&gt;4)-alpha-D-glucosyl](n+1) + ADP + H(+)</text>
        <dbReference type="Rhea" id="RHEA:18189"/>
        <dbReference type="Rhea" id="RHEA-COMP:9584"/>
        <dbReference type="Rhea" id="RHEA-COMP:9587"/>
        <dbReference type="ChEBI" id="CHEBI:15378"/>
        <dbReference type="ChEBI" id="CHEBI:15444"/>
        <dbReference type="ChEBI" id="CHEBI:57498"/>
        <dbReference type="ChEBI" id="CHEBI:456216"/>
        <dbReference type="EC" id="2.4.1.21"/>
    </reaction>
</comment>
<keyword evidence="12" id="KW-1185">Reference proteome</keyword>
<comment type="pathway">
    <text evidence="3 8">Glycan biosynthesis; glycogen biosynthesis.</text>
</comment>
<proteinExistence type="inferred from homology"/>
<evidence type="ECO:0000313" key="12">
    <source>
        <dbReference type="Proteomes" id="UP000659172"/>
    </source>
</evidence>
<feature type="binding site" evidence="8">
    <location>
        <position position="15"/>
    </location>
    <ligand>
        <name>ADP-alpha-D-glucose</name>
        <dbReference type="ChEBI" id="CHEBI:57498"/>
    </ligand>
</feature>
<evidence type="ECO:0000256" key="8">
    <source>
        <dbReference type="HAMAP-Rule" id="MF_00484"/>
    </source>
</evidence>
<dbReference type="EC" id="2.4.1.21" evidence="8"/>
<evidence type="ECO:0000259" key="9">
    <source>
        <dbReference type="Pfam" id="PF00534"/>
    </source>
</evidence>
<dbReference type="InterPro" id="IPR011835">
    <property type="entry name" value="GS/SS"/>
</dbReference>
<keyword evidence="5 8" id="KW-0328">Glycosyltransferase</keyword>
<evidence type="ECO:0000256" key="2">
    <source>
        <dbReference type="ARBA" id="ARBA00002764"/>
    </source>
</evidence>
<comment type="function">
    <text evidence="2 8">Synthesizes alpha-1,4-glucan chains using ADP-glucose.</text>
</comment>
<dbReference type="Pfam" id="PF00534">
    <property type="entry name" value="Glycos_transf_1"/>
    <property type="match status" value="1"/>
</dbReference>
<keyword evidence="6 8" id="KW-0808">Transferase</keyword>
<dbReference type="EMBL" id="JABXYK010000024">
    <property type="protein sequence ID" value="NVP58351.1"/>
    <property type="molecule type" value="Genomic_DNA"/>
</dbReference>
<evidence type="ECO:0000256" key="7">
    <source>
        <dbReference type="ARBA" id="ARBA00023056"/>
    </source>
</evidence>
<evidence type="ECO:0000256" key="1">
    <source>
        <dbReference type="ARBA" id="ARBA00001478"/>
    </source>
</evidence>
<dbReference type="Gene3D" id="3.40.50.2000">
    <property type="entry name" value="Glycogen Phosphorylase B"/>
    <property type="match status" value="2"/>
</dbReference>
<keyword evidence="7 8" id="KW-0320">Glycogen biosynthesis</keyword>
<dbReference type="NCBIfam" id="NF001899">
    <property type="entry name" value="PRK00654.1-2"/>
    <property type="match status" value="1"/>
</dbReference>